<protein>
    <submittedName>
        <fullName evidence="1">3567_t:CDS:1</fullName>
    </submittedName>
</protein>
<organism evidence="1 2">
    <name type="scientific">Acaulospora colombiana</name>
    <dbReference type="NCBI Taxonomy" id="27376"/>
    <lineage>
        <taxon>Eukaryota</taxon>
        <taxon>Fungi</taxon>
        <taxon>Fungi incertae sedis</taxon>
        <taxon>Mucoromycota</taxon>
        <taxon>Glomeromycotina</taxon>
        <taxon>Glomeromycetes</taxon>
        <taxon>Diversisporales</taxon>
        <taxon>Acaulosporaceae</taxon>
        <taxon>Acaulospora</taxon>
    </lineage>
</organism>
<evidence type="ECO:0000313" key="2">
    <source>
        <dbReference type="Proteomes" id="UP000789525"/>
    </source>
</evidence>
<dbReference type="Proteomes" id="UP000789525">
    <property type="component" value="Unassembled WGS sequence"/>
</dbReference>
<dbReference type="EMBL" id="CAJVPT010017083">
    <property type="protein sequence ID" value="CAG8623569.1"/>
    <property type="molecule type" value="Genomic_DNA"/>
</dbReference>
<keyword evidence="2" id="KW-1185">Reference proteome</keyword>
<accession>A0ACA9MZ41</accession>
<reference evidence="1" key="1">
    <citation type="submission" date="2021-06" db="EMBL/GenBank/DDBJ databases">
        <authorList>
            <person name="Kallberg Y."/>
            <person name="Tangrot J."/>
            <person name="Rosling A."/>
        </authorList>
    </citation>
    <scope>NUCLEOTIDE SEQUENCE</scope>
    <source>
        <strain evidence="1">CL356</strain>
    </source>
</reference>
<gene>
    <name evidence="1" type="ORF">ACOLOM_LOCUS7410</name>
</gene>
<name>A0ACA9MZ41_9GLOM</name>
<sequence length="133" mass="15156">MSFGSVSGGVSRNQTIMRYLSVDPETYPLLGMLAVIFGAAGYMMGRKFSSPNDKNMDNLLKTPRAYPWQRVTNTTSPVVRNESKGEEYKYRYQRFLDHNDGTLSSPSVISEYKIRGRFSKEVLDKLPKNMVKD</sequence>
<proteinExistence type="predicted"/>
<comment type="caution">
    <text evidence="1">The sequence shown here is derived from an EMBL/GenBank/DDBJ whole genome shotgun (WGS) entry which is preliminary data.</text>
</comment>
<evidence type="ECO:0000313" key="1">
    <source>
        <dbReference type="EMBL" id="CAG8623569.1"/>
    </source>
</evidence>